<evidence type="ECO:0000256" key="1">
    <source>
        <dbReference type="SAM" id="Coils"/>
    </source>
</evidence>
<dbReference type="AlphaFoldDB" id="A0A183DY72"/>
<sequence length="181" mass="21286">MGLFVFLHSSDYLISVQSTVADLVSKLDTEEFNCELTEQPAYALLERANARKQDAVEAEKLRWQLEKKEMEITELKMNLRTKLDDISNYKPASALLERANARKQDAVEAEKLRWQLEKKEMEITELKMNLRTKLDDISNYKLRLELADKKIESMGKVDENEMQKLQNEKDEMQKQLKKMKL</sequence>
<evidence type="ECO:0000313" key="3">
    <source>
        <dbReference type="Proteomes" id="UP000271098"/>
    </source>
</evidence>
<evidence type="ECO:0000313" key="4">
    <source>
        <dbReference type="WBParaSite" id="GPUH_0001367801-mRNA-1"/>
    </source>
</evidence>
<accession>A0A183DY72</accession>
<name>A0A183DY72_9BILA</name>
<feature type="coiled-coil region" evidence="1">
    <location>
        <begin position="109"/>
        <end position="175"/>
    </location>
</feature>
<dbReference type="EMBL" id="UYRT01080437">
    <property type="protein sequence ID" value="VDN22751.1"/>
    <property type="molecule type" value="Genomic_DNA"/>
</dbReference>
<gene>
    <name evidence="2" type="ORF">GPUH_LOCUS13663</name>
</gene>
<reference evidence="4" key="1">
    <citation type="submission" date="2016-06" db="UniProtKB">
        <authorList>
            <consortium name="WormBaseParasite"/>
        </authorList>
    </citation>
    <scope>IDENTIFICATION</scope>
</reference>
<dbReference type="WBParaSite" id="GPUH_0001367801-mRNA-1">
    <property type="protein sequence ID" value="GPUH_0001367801-mRNA-1"/>
    <property type="gene ID" value="GPUH_0001367801"/>
</dbReference>
<dbReference type="Proteomes" id="UP000271098">
    <property type="component" value="Unassembled WGS sequence"/>
</dbReference>
<evidence type="ECO:0000313" key="2">
    <source>
        <dbReference type="EMBL" id="VDN22751.1"/>
    </source>
</evidence>
<organism evidence="4">
    <name type="scientific">Gongylonema pulchrum</name>
    <dbReference type="NCBI Taxonomy" id="637853"/>
    <lineage>
        <taxon>Eukaryota</taxon>
        <taxon>Metazoa</taxon>
        <taxon>Ecdysozoa</taxon>
        <taxon>Nematoda</taxon>
        <taxon>Chromadorea</taxon>
        <taxon>Rhabditida</taxon>
        <taxon>Spirurina</taxon>
        <taxon>Spiruromorpha</taxon>
        <taxon>Spiruroidea</taxon>
        <taxon>Gongylonematidae</taxon>
        <taxon>Gongylonema</taxon>
    </lineage>
</organism>
<protein>
    <submittedName>
        <fullName evidence="4">HOOK domain-containing protein</fullName>
    </submittedName>
</protein>
<dbReference type="OrthoDB" id="2130750at2759"/>
<keyword evidence="3" id="KW-1185">Reference proteome</keyword>
<reference evidence="2 3" key="2">
    <citation type="submission" date="2018-11" db="EMBL/GenBank/DDBJ databases">
        <authorList>
            <consortium name="Pathogen Informatics"/>
        </authorList>
    </citation>
    <scope>NUCLEOTIDE SEQUENCE [LARGE SCALE GENOMIC DNA]</scope>
</reference>
<proteinExistence type="predicted"/>
<keyword evidence="1" id="KW-0175">Coiled coil</keyword>
<feature type="coiled-coil region" evidence="1">
    <location>
        <begin position="58"/>
        <end position="85"/>
    </location>
</feature>